<dbReference type="AlphaFoldDB" id="A0A2J6RYP7"/>
<dbReference type="EMBL" id="KZ613942">
    <property type="protein sequence ID" value="PMD43637.1"/>
    <property type="molecule type" value="Genomic_DNA"/>
</dbReference>
<dbReference type="OrthoDB" id="5430496at2759"/>
<reference evidence="1 2" key="1">
    <citation type="submission" date="2016-04" db="EMBL/GenBank/DDBJ databases">
        <title>A degradative enzymes factory behind the ericoid mycorrhizal symbiosis.</title>
        <authorList>
            <consortium name="DOE Joint Genome Institute"/>
            <person name="Martino E."/>
            <person name="Morin E."/>
            <person name="Grelet G."/>
            <person name="Kuo A."/>
            <person name="Kohler A."/>
            <person name="Daghino S."/>
            <person name="Barry K."/>
            <person name="Choi C."/>
            <person name="Cichocki N."/>
            <person name="Clum A."/>
            <person name="Copeland A."/>
            <person name="Hainaut M."/>
            <person name="Haridas S."/>
            <person name="Labutti K."/>
            <person name="Lindquist E."/>
            <person name="Lipzen A."/>
            <person name="Khouja H.-R."/>
            <person name="Murat C."/>
            <person name="Ohm R."/>
            <person name="Olson A."/>
            <person name="Spatafora J."/>
            <person name="Veneault-Fourrey C."/>
            <person name="Henrissat B."/>
            <person name="Grigoriev I."/>
            <person name="Martin F."/>
            <person name="Perotto S."/>
        </authorList>
    </citation>
    <scope>NUCLEOTIDE SEQUENCE [LARGE SCALE GENOMIC DNA]</scope>
    <source>
        <strain evidence="1 2">F</strain>
    </source>
</reference>
<organism evidence="1 2">
    <name type="scientific">Hyaloscypha variabilis (strain UAMH 11265 / GT02V1 / F)</name>
    <name type="common">Meliniomyces variabilis</name>
    <dbReference type="NCBI Taxonomy" id="1149755"/>
    <lineage>
        <taxon>Eukaryota</taxon>
        <taxon>Fungi</taxon>
        <taxon>Dikarya</taxon>
        <taxon>Ascomycota</taxon>
        <taxon>Pezizomycotina</taxon>
        <taxon>Leotiomycetes</taxon>
        <taxon>Helotiales</taxon>
        <taxon>Hyaloscyphaceae</taxon>
        <taxon>Hyaloscypha</taxon>
        <taxon>Hyaloscypha variabilis</taxon>
    </lineage>
</organism>
<dbReference type="Proteomes" id="UP000235786">
    <property type="component" value="Unassembled WGS sequence"/>
</dbReference>
<accession>A0A2J6RYP7</accession>
<dbReference type="STRING" id="1149755.A0A2J6RYP7"/>
<dbReference type="PANTHER" id="PTHR24148">
    <property type="entry name" value="ANKYRIN REPEAT DOMAIN-CONTAINING PROTEIN 39 HOMOLOG-RELATED"/>
    <property type="match status" value="1"/>
</dbReference>
<evidence type="ECO:0000313" key="1">
    <source>
        <dbReference type="EMBL" id="PMD43637.1"/>
    </source>
</evidence>
<feature type="non-terminal residue" evidence="1">
    <location>
        <position position="113"/>
    </location>
</feature>
<sequence>MYDSYRAIRGHQAPPNGCLDEKEWRLDAGRMYFENSMHIFRRTPFLTDNGYLGMGPKYLKDGDLVVIFCGAHIPNIIREVGAGRYELVGDAYVQGIMNGEFMESEPKTQTFIL</sequence>
<dbReference type="PANTHER" id="PTHR24148:SF73">
    <property type="entry name" value="HET DOMAIN PROTEIN (AFU_ORTHOLOGUE AFUA_8G01020)"/>
    <property type="match status" value="1"/>
</dbReference>
<keyword evidence="2" id="KW-1185">Reference proteome</keyword>
<dbReference type="InterPro" id="IPR052895">
    <property type="entry name" value="HetReg/Transcr_Mod"/>
</dbReference>
<evidence type="ECO:0000313" key="2">
    <source>
        <dbReference type="Proteomes" id="UP000235786"/>
    </source>
</evidence>
<gene>
    <name evidence="1" type="ORF">L207DRAFT_510145</name>
</gene>
<protein>
    <recommendedName>
        <fullName evidence="3">Heterokaryon incompatibility domain-containing protein</fullName>
    </recommendedName>
</protein>
<dbReference type="Pfam" id="PF26639">
    <property type="entry name" value="Het-6_barrel"/>
    <property type="match status" value="1"/>
</dbReference>
<evidence type="ECO:0008006" key="3">
    <source>
        <dbReference type="Google" id="ProtNLM"/>
    </source>
</evidence>
<proteinExistence type="predicted"/>
<name>A0A2J6RYP7_HYAVF</name>